<keyword evidence="3" id="KW-1185">Reference proteome</keyword>
<sequence length="279" mass="30407">MSIPVAAFTRRASASGLSLSAAFTSREGISCLESISPIPLVRKHATANCQIISQVSFSTFYTMRDEHGHLVQMNGMSGPLLMGRGIPIAMVPVLPVVNGNETAAVSIPPVPAPAPPPAPALGNGARECKYEDKNRIYSPQQNSQNKNINRKLPTNGAHRMPVRPLFNSKSGQAQVRAPSGSQVSGAPLGAHSYRPQGCVGTYRYNIPPAPPPPYASFPAVTLFNDALVHWLNQHSDVWWKIHHAKVVINCIEFRQVGDRTHYRELVKLCLFSLHIHEVS</sequence>
<feature type="compositionally biased region" description="Polar residues" evidence="1">
    <location>
        <begin position="170"/>
        <end position="184"/>
    </location>
</feature>
<reference evidence="2" key="1">
    <citation type="submission" date="2020-08" db="EMBL/GenBank/DDBJ databases">
        <title>Multicomponent nature underlies the extraordinary mechanical properties of spider dragline silk.</title>
        <authorList>
            <person name="Kono N."/>
            <person name="Nakamura H."/>
            <person name="Mori M."/>
            <person name="Yoshida Y."/>
            <person name="Ohtoshi R."/>
            <person name="Malay A.D."/>
            <person name="Moran D.A.P."/>
            <person name="Tomita M."/>
            <person name="Numata K."/>
            <person name="Arakawa K."/>
        </authorList>
    </citation>
    <scope>NUCLEOTIDE SEQUENCE</scope>
</reference>
<comment type="caution">
    <text evidence="2">The sequence shown here is derived from an EMBL/GenBank/DDBJ whole genome shotgun (WGS) entry which is preliminary data.</text>
</comment>
<dbReference type="OrthoDB" id="6436121at2759"/>
<gene>
    <name evidence="2" type="primary">AVEN_218004_1</name>
    <name evidence="2" type="ORF">TNIN_61235</name>
</gene>
<accession>A0A8X6ITW7</accession>
<feature type="region of interest" description="Disordered" evidence="1">
    <location>
        <begin position="170"/>
        <end position="189"/>
    </location>
</feature>
<dbReference type="Proteomes" id="UP000886998">
    <property type="component" value="Unassembled WGS sequence"/>
</dbReference>
<proteinExistence type="predicted"/>
<evidence type="ECO:0000256" key="1">
    <source>
        <dbReference type="SAM" id="MobiDB-lite"/>
    </source>
</evidence>
<protein>
    <submittedName>
        <fullName evidence="2">Uncharacterized protein</fullName>
    </submittedName>
</protein>
<name>A0A8X6ITW7_9ARAC</name>
<evidence type="ECO:0000313" key="3">
    <source>
        <dbReference type="Proteomes" id="UP000886998"/>
    </source>
</evidence>
<organism evidence="2 3">
    <name type="scientific">Trichonephila inaurata madagascariensis</name>
    <dbReference type="NCBI Taxonomy" id="2747483"/>
    <lineage>
        <taxon>Eukaryota</taxon>
        <taxon>Metazoa</taxon>
        <taxon>Ecdysozoa</taxon>
        <taxon>Arthropoda</taxon>
        <taxon>Chelicerata</taxon>
        <taxon>Arachnida</taxon>
        <taxon>Araneae</taxon>
        <taxon>Araneomorphae</taxon>
        <taxon>Entelegynae</taxon>
        <taxon>Araneoidea</taxon>
        <taxon>Nephilidae</taxon>
        <taxon>Trichonephila</taxon>
        <taxon>Trichonephila inaurata</taxon>
    </lineage>
</organism>
<evidence type="ECO:0000313" key="2">
    <source>
        <dbReference type="EMBL" id="GFS57703.1"/>
    </source>
</evidence>
<dbReference type="AlphaFoldDB" id="A0A8X6ITW7"/>
<dbReference type="EMBL" id="BMAV01027275">
    <property type="protein sequence ID" value="GFS57703.1"/>
    <property type="molecule type" value="Genomic_DNA"/>
</dbReference>